<evidence type="ECO:0000313" key="2">
    <source>
        <dbReference type="Proteomes" id="UP000822688"/>
    </source>
</evidence>
<comment type="caution">
    <text evidence="1">The sequence shown here is derived from an EMBL/GenBank/DDBJ whole genome shotgun (WGS) entry which is preliminary data.</text>
</comment>
<accession>A0A8T0HH53</accession>
<evidence type="ECO:0000313" key="1">
    <source>
        <dbReference type="EMBL" id="KAG0569499.1"/>
    </source>
</evidence>
<keyword evidence="2" id="KW-1185">Reference proteome</keyword>
<dbReference type="AlphaFoldDB" id="A0A8T0HH53"/>
<proteinExistence type="predicted"/>
<protein>
    <submittedName>
        <fullName evidence="1">Uncharacterized protein</fullName>
    </submittedName>
</protein>
<dbReference type="EMBL" id="CM026427">
    <property type="protein sequence ID" value="KAG0569499.1"/>
    <property type="molecule type" value="Genomic_DNA"/>
</dbReference>
<dbReference type="Proteomes" id="UP000822688">
    <property type="component" value="Chromosome 6"/>
</dbReference>
<name>A0A8T0HH53_CERPU</name>
<gene>
    <name evidence="1" type="ORF">KC19_6G095000</name>
</gene>
<reference evidence="1 2" key="1">
    <citation type="submission" date="2020-06" db="EMBL/GenBank/DDBJ databases">
        <title>WGS assembly of Ceratodon purpureus strain R40.</title>
        <authorList>
            <person name="Carey S.B."/>
            <person name="Jenkins J."/>
            <person name="Shu S."/>
            <person name="Lovell J.T."/>
            <person name="Sreedasyam A."/>
            <person name="Maumus F."/>
            <person name="Tiley G.P."/>
            <person name="Fernandez-Pozo N."/>
            <person name="Barry K."/>
            <person name="Chen C."/>
            <person name="Wang M."/>
            <person name="Lipzen A."/>
            <person name="Daum C."/>
            <person name="Saski C.A."/>
            <person name="Payton A.C."/>
            <person name="Mcbreen J.C."/>
            <person name="Conrad R.E."/>
            <person name="Kollar L.M."/>
            <person name="Olsson S."/>
            <person name="Huttunen S."/>
            <person name="Landis J.B."/>
            <person name="Wickett N.J."/>
            <person name="Johnson M.G."/>
            <person name="Rensing S.A."/>
            <person name="Grimwood J."/>
            <person name="Schmutz J."/>
            <person name="Mcdaniel S.F."/>
        </authorList>
    </citation>
    <scope>NUCLEOTIDE SEQUENCE [LARGE SCALE GENOMIC DNA]</scope>
    <source>
        <strain evidence="1 2">R40</strain>
    </source>
</reference>
<organism evidence="1 2">
    <name type="scientific">Ceratodon purpureus</name>
    <name type="common">Fire moss</name>
    <name type="synonym">Dicranum purpureum</name>
    <dbReference type="NCBI Taxonomy" id="3225"/>
    <lineage>
        <taxon>Eukaryota</taxon>
        <taxon>Viridiplantae</taxon>
        <taxon>Streptophyta</taxon>
        <taxon>Embryophyta</taxon>
        <taxon>Bryophyta</taxon>
        <taxon>Bryophytina</taxon>
        <taxon>Bryopsida</taxon>
        <taxon>Dicranidae</taxon>
        <taxon>Pseudoditrichales</taxon>
        <taxon>Ditrichaceae</taxon>
        <taxon>Ceratodon</taxon>
    </lineage>
</organism>
<sequence>MICEISLKEGEDFSEIEPRVVIPEVFLFMFEDKVSGLVFSDLRMCMLSSRWKATRRLKWKGMLWHLRGRNKPVCLLNQIINGGASEDMYCHLRTYKCMHTWIYSE</sequence>